<feature type="transmembrane region" description="Helical" evidence="7">
    <location>
        <begin position="795"/>
        <end position="818"/>
    </location>
</feature>
<keyword evidence="2" id="KW-1003">Cell membrane</keyword>
<feature type="transmembrane region" description="Helical" evidence="7">
    <location>
        <begin position="346"/>
        <end position="367"/>
    </location>
</feature>
<dbReference type="OrthoDB" id="5137249at2"/>
<organism evidence="10 11">
    <name type="scientific">Schleiferilactobacillus perolens DSM 12744</name>
    <dbReference type="NCBI Taxonomy" id="1423792"/>
    <lineage>
        <taxon>Bacteria</taxon>
        <taxon>Bacillati</taxon>
        <taxon>Bacillota</taxon>
        <taxon>Bacilli</taxon>
        <taxon>Lactobacillales</taxon>
        <taxon>Lactobacillaceae</taxon>
        <taxon>Schleiferilactobacillus</taxon>
    </lineage>
</organism>
<feature type="domain" description="ABC3 transporter permease C-terminal" evidence="8">
    <location>
        <begin position="345"/>
        <end position="461"/>
    </location>
</feature>
<evidence type="ECO:0000256" key="3">
    <source>
        <dbReference type="ARBA" id="ARBA00022692"/>
    </source>
</evidence>
<keyword evidence="11" id="KW-1185">Reference proteome</keyword>
<feature type="transmembrane region" description="Helical" evidence="7">
    <location>
        <begin position="738"/>
        <end position="761"/>
    </location>
</feature>
<protein>
    <submittedName>
        <fullName evidence="10">Antimicrobial peptide ABC transporter permease</fullName>
    </submittedName>
</protein>
<comment type="subcellular location">
    <subcellularLocation>
        <location evidence="1">Cell membrane</location>
        <topology evidence="1">Multi-pass membrane protein</topology>
    </subcellularLocation>
</comment>
<proteinExistence type="predicted"/>
<dbReference type="PANTHER" id="PTHR30287">
    <property type="entry name" value="MEMBRANE COMPONENT OF PREDICTED ABC SUPERFAMILY METABOLITE UPTAKE TRANSPORTER"/>
    <property type="match status" value="1"/>
</dbReference>
<evidence type="ECO:0000313" key="11">
    <source>
        <dbReference type="Proteomes" id="UP000051330"/>
    </source>
</evidence>
<evidence type="ECO:0000256" key="5">
    <source>
        <dbReference type="ARBA" id="ARBA00023136"/>
    </source>
</evidence>
<evidence type="ECO:0000259" key="8">
    <source>
        <dbReference type="Pfam" id="PF02687"/>
    </source>
</evidence>
<keyword evidence="5 7" id="KW-0472">Membrane</keyword>
<keyword evidence="3 7" id="KW-0812">Transmembrane</keyword>
<dbReference type="InterPro" id="IPR025857">
    <property type="entry name" value="MacB_PCD"/>
</dbReference>
<sequence length="871" mass="95669">MQPMTKYMWRNIRDSLGRFIAIILIILLGVLIFVGVKATGPALNDSLNTTVKQDKLTDIQLLSTTGFTSKDVATAKKVAGAQAEAVKFKYVNGSKGQVVALYGDQSGQQLNQLTLTSGHRPRHNNEIVLDQRAQRSFGYKLGQTYTFPTDAKLARRQFKIVGFADSPLYIDNAQRGSANVGDGAVRYFAYIPASQMKLGAASLLNIRFPSLQKTDTFTDHYTDLVRAKEKQLKKVFKNRAVTRTREVLAPTLKTLDQQQNQLDAAQKQLAAAKQQVASASNGQMTTTPQIAQQETALQTAQKKLTAGRQRAEQSVKTTYTWQTRDDLAGFSAYGDSSERIAAIANVFPAFFFLVAALITFTTVTRMVEEARGQIGAFKALGYGKFQIALSFLNYALLAGVLGTVLGAASGNWSIPRIVIALYKNEYIPLQPTVAFQWGTAALAGGFALLATVGAAIIVVREQLAEKPAALMLLRAPKSAKRILLERIKPLWRRLNFNQKVSYRNLFRYKSRMWMTIIGIAGGTALILTGFGLKNSIEASGSRQYSDIIKYQAVVRLTDDSNGSAAHQVLTKDSRYRSRLAVTADVADISAHGRKQADVNIYASAAPKQLNRYIGLHTNRGAAITLPQKGIVLTDKAAKQLNVSVGDTVTVKTTDNHRGRAKVTAIATNYIGNYAYLSATAYQTLFAEKAVVNTLLVRLRPQTANQRNTLARQLLKNGEALGTSYTVDQKKTVGNMGKMLNPVVMIFILLSGVLSFVVLYNLTNINVSERIRELSTIKVLGFYNQEVTMYISRENIILTGAGILFGYAGGNLLTAYILHQAETAQIIFPLSISWTGYIIATLLMIAFTAIVMFVTHQRLKRVDMVEALKSND</sequence>
<dbReference type="AlphaFoldDB" id="A0A0R1N0I6"/>
<keyword evidence="6" id="KW-0175">Coiled coil</keyword>
<reference evidence="10 11" key="1">
    <citation type="journal article" date="2015" name="Genome Announc.">
        <title>Expanding the biotechnology potential of lactobacilli through comparative genomics of 213 strains and associated genera.</title>
        <authorList>
            <person name="Sun Z."/>
            <person name="Harris H.M."/>
            <person name="McCann A."/>
            <person name="Guo C."/>
            <person name="Argimon S."/>
            <person name="Zhang W."/>
            <person name="Yang X."/>
            <person name="Jeffery I.B."/>
            <person name="Cooney J.C."/>
            <person name="Kagawa T.F."/>
            <person name="Liu W."/>
            <person name="Song Y."/>
            <person name="Salvetti E."/>
            <person name="Wrobel A."/>
            <person name="Rasinkangas P."/>
            <person name="Parkhill J."/>
            <person name="Rea M.C."/>
            <person name="O'Sullivan O."/>
            <person name="Ritari J."/>
            <person name="Douillard F.P."/>
            <person name="Paul Ross R."/>
            <person name="Yang R."/>
            <person name="Briner A.E."/>
            <person name="Felis G.E."/>
            <person name="de Vos W.M."/>
            <person name="Barrangou R."/>
            <person name="Klaenhammer T.R."/>
            <person name="Caufield P.W."/>
            <person name="Cui Y."/>
            <person name="Zhang H."/>
            <person name="O'Toole P.W."/>
        </authorList>
    </citation>
    <scope>NUCLEOTIDE SEQUENCE [LARGE SCALE GENOMIC DNA]</scope>
    <source>
        <strain evidence="10 11">DSM 12744</strain>
    </source>
</reference>
<feature type="transmembrane region" description="Helical" evidence="7">
    <location>
        <begin position="512"/>
        <end position="532"/>
    </location>
</feature>
<dbReference type="Proteomes" id="UP000051330">
    <property type="component" value="Unassembled WGS sequence"/>
</dbReference>
<gene>
    <name evidence="10" type="ORF">FD09_GL001756</name>
</gene>
<keyword evidence="4 7" id="KW-1133">Transmembrane helix</keyword>
<dbReference type="InterPro" id="IPR038766">
    <property type="entry name" value="Membrane_comp_ABC_pdt"/>
</dbReference>
<evidence type="ECO:0000313" key="10">
    <source>
        <dbReference type="EMBL" id="KRL13729.1"/>
    </source>
</evidence>
<accession>A0A0R1N0I6</accession>
<feature type="transmembrane region" description="Helical" evidence="7">
    <location>
        <begin position="830"/>
        <end position="853"/>
    </location>
</feature>
<name>A0A0R1N0I6_9LACO</name>
<dbReference type="GO" id="GO:0005886">
    <property type="term" value="C:plasma membrane"/>
    <property type="evidence" value="ECO:0007669"/>
    <property type="project" value="UniProtKB-SubCell"/>
</dbReference>
<evidence type="ECO:0000256" key="4">
    <source>
        <dbReference type="ARBA" id="ARBA00022989"/>
    </source>
</evidence>
<comment type="caution">
    <text evidence="10">The sequence shown here is derived from an EMBL/GenBank/DDBJ whole genome shotgun (WGS) entry which is preliminary data.</text>
</comment>
<evidence type="ECO:0000256" key="1">
    <source>
        <dbReference type="ARBA" id="ARBA00004651"/>
    </source>
</evidence>
<dbReference type="InterPro" id="IPR003838">
    <property type="entry name" value="ABC3_permease_C"/>
</dbReference>
<evidence type="ECO:0000256" key="7">
    <source>
        <dbReference type="SAM" id="Phobius"/>
    </source>
</evidence>
<evidence type="ECO:0000256" key="2">
    <source>
        <dbReference type="ARBA" id="ARBA00022475"/>
    </source>
</evidence>
<feature type="coiled-coil region" evidence="6">
    <location>
        <begin position="255"/>
        <end position="282"/>
    </location>
</feature>
<feature type="domain" description="ABC3 transporter permease C-terminal" evidence="8">
    <location>
        <begin position="744"/>
        <end position="859"/>
    </location>
</feature>
<evidence type="ECO:0000259" key="9">
    <source>
        <dbReference type="Pfam" id="PF12704"/>
    </source>
</evidence>
<dbReference type="Pfam" id="PF02687">
    <property type="entry name" value="FtsX"/>
    <property type="match status" value="2"/>
</dbReference>
<dbReference type="PATRIC" id="fig|1423792.3.peg.1780"/>
<dbReference type="PANTHER" id="PTHR30287:SF1">
    <property type="entry name" value="INNER MEMBRANE PROTEIN"/>
    <property type="match status" value="1"/>
</dbReference>
<dbReference type="Pfam" id="PF12704">
    <property type="entry name" value="MacB_PCD"/>
    <property type="match status" value="1"/>
</dbReference>
<dbReference type="STRING" id="1423792.FD09_GL001756"/>
<dbReference type="EMBL" id="AZEC01000003">
    <property type="protein sequence ID" value="KRL13729.1"/>
    <property type="molecule type" value="Genomic_DNA"/>
</dbReference>
<evidence type="ECO:0000256" key="6">
    <source>
        <dbReference type="SAM" id="Coils"/>
    </source>
</evidence>
<feature type="domain" description="MacB-like periplasmic core" evidence="9">
    <location>
        <begin position="513"/>
        <end position="703"/>
    </location>
</feature>
<dbReference type="RefSeq" id="WP_057819018.1">
    <property type="nucleotide sequence ID" value="NZ_AZEC01000003.1"/>
</dbReference>
<feature type="transmembrane region" description="Helical" evidence="7">
    <location>
        <begin position="388"/>
        <end position="414"/>
    </location>
</feature>
<feature type="transmembrane region" description="Helical" evidence="7">
    <location>
        <begin position="434"/>
        <end position="459"/>
    </location>
</feature>